<sequence length="87" mass="9836">MIIFDLVTDEEEGECQISISDFGKIQTIPLKLLDMKIDGRCYVDVPAICSILRKLKSAEELYLKEKKNSEQQTAVKKPDKMSSVNGK</sequence>
<dbReference type="EMBL" id="BMAW01019888">
    <property type="protein sequence ID" value="GFT65577.1"/>
    <property type="molecule type" value="Genomic_DNA"/>
</dbReference>
<organism evidence="2 3">
    <name type="scientific">Nephila pilipes</name>
    <name type="common">Giant wood spider</name>
    <name type="synonym">Nephila maculata</name>
    <dbReference type="NCBI Taxonomy" id="299642"/>
    <lineage>
        <taxon>Eukaryota</taxon>
        <taxon>Metazoa</taxon>
        <taxon>Ecdysozoa</taxon>
        <taxon>Arthropoda</taxon>
        <taxon>Chelicerata</taxon>
        <taxon>Arachnida</taxon>
        <taxon>Araneae</taxon>
        <taxon>Araneomorphae</taxon>
        <taxon>Entelegynae</taxon>
        <taxon>Araneoidea</taxon>
        <taxon>Nephilidae</taxon>
        <taxon>Nephila</taxon>
    </lineage>
</organism>
<evidence type="ECO:0000256" key="1">
    <source>
        <dbReference type="SAM" id="MobiDB-lite"/>
    </source>
</evidence>
<protein>
    <submittedName>
        <fullName evidence="2">Uncharacterized protein</fullName>
    </submittedName>
</protein>
<dbReference type="AlphaFoldDB" id="A0A8X6U1I6"/>
<name>A0A8X6U1I6_NEPPI</name>
<reference evidence="2" key="1">
    <citation type="submission" date="2020-08" db="EMBL/GenBank/DDBJ databases">
        <title>Multicomponent nature underlies the extraordinary mechanical properties of spider dragline silk.</title>
        <authorList>
            <person name="Kono N."/>
            <person name="Nakamura H."/>
            <person name="Mori M."/>
            <person name="Yoshida Y."/>
            <person name="Ohtoshi R."/>
            <person name="Malay A.D."/>
            <person name="Moran D.A.P."/>
            <person name="Tomita M."/>
            <person name="Numata K."/>
            <person name="Arakawa K."/>
        </authorList>
    </citation>
    <scope>NUCLEOTIDE SEQUENCE</scope>
</reference>
<comment type="caution">
    <text evidence="2">The sequence shown here is derived from an EMBL/GenBank/DDBJ whole genome shotgun (WGS) entry which is preliminary data.</text>
</comment>
<feature type="region of interest" description="Disordered" evidence="1">
    <location>
        <begin position="67"/>
        <end position="87"/>
    </location>
</feature>
<gene>
    <name evidence="2" type="ORF">NPIL_536661</name>
</gene>
<evidence type="ECO:0000313" key="2">
    <source>
        <dbReference type="EMBL" id="GFT65577.1"/>
    </source>
</evidence>
<keyword evidence="3" id="KW-1185">Reference proteome</keyword>
<proteinExistence type="predicted"/>
<dbReference type="Proteomes" id="UP000887013">
    <property type="component" value="Unassembled WGS sequence"/>
</dbReference>
<accession>A0A8X6U1I6</accession>
<evidence type="ECO:0000313" key="3">
    <source>
        <dbReference type="Proteomes" id="UP000887013"/>
    </source>
</evidence>